<accession>M4C3X4</accession>
<dbReference type="InParanoid" id="M4C3X4"/>
<evidence type="ECO:0000313" key="2">
    <source>
        <dbReference type="Proteomes" id="UP000011713"/>
    </source>
</evidence>
<name>M4C3X4_HYAAE</name>
<evidence type="ECO:0000313" key="1">
    <source>
        <dbReference type="EnsemblProtists" id="HpaP813792"/>
    </source>
</evidence>
<protein>
    <submittedName>
        <fullName evidence="1">Uncharacterized protein</fullName>
    </submittedName>
</protein>
<dbReference type="EMBL" id="JH598185">
    <property type="status" value="NOT_ANNOTATED_CDS"/>
    <property type="molecule type" value="Genomic_DNA"/>
</dbReference>
<dbReference type="Proteomes" id="UP000011713">
    <property type="component" value="Unassembled WGS sequence"/>
</dbReference>
<dbReference type="HOGENOM" id="CLU_2089469_0_0_1"/>
<proteinExistence type="predicted"/>
<sequence length="117" mass="13482">MVIVGRPKVGKARRQLKAGANWNACFTLYDSESILLLWKKRRSRMRTIYRRLQGSTSIGVSFVNTTSWILITSNGSNSTIYVHLLTPRLPQFIFVALGLLREAVQALQLLKRWRFMV</sequence>
<dbReference type="VEuPathDB" id="FungiDB:HpaG813792"/>
<reference evidence="1" key="2">
    <citation type="submission" date="2015-06" db="UniProtKB">
        <authorList>
            <consortium name="EnsemblProtists"/>
        </authorList>
    </citation>
    <scope>IDENTIFICATION</scope>
    <source>
        <strain evidence="1">Emoy2</strain>
    </source>
</reference>
<keyword evidence="2" id="KW-1185">Reference proteome</keyword>
<dbReference type="EnsemblProtists" id="HpaT813792">
    <property type="protein sequence ID" value="HpaP813792"/>
    <property type="gene ID" value="HpaG813792"/>
</dbReference>
<organism evidence="1 2">
    <name type="scientific">Hyaloperonospora arabidopsidis (strain Emoy2)</name>
    <name type="common">Downy mildew agent</name>
    <name type="synonym">Peronospora arabidopsidis</name>
    <dbReference type="NCBI Taxonomy" id="559515"/>
    <lineage>
        <taxon>Eukaryota</taxon>
        <taxon>Sar</taxon>
        <taxon>Stramenopiles</taxon>
        <taxon>Oomycota</taxon>
        <taxon>Peronosporomycetes</taxon>
        <taxon>Peronosporales</taxon>
        <taxon>Peronosporaceae</taxon>
        <taxon>Hyaloperonospora</taxon>
    </lineage>
</organism>
<dbReference type="AlphaFoldDB" id="M4C3X4"/>
<reference evidence="2" key="1">
    <citation type="journal article" date="2010" name="Science">
        <title>Signatures of adaptation to obligate biotrophy in the Hyaloperonospora arabidopsidis genome.</title>
        <authorList>
            <person name="Baxter L."/>
            <person name="Tripathy S."/>
            <person name="Ishaque N."/>
            <person name="Boot N."/>
            <person name="Cabral A."/>
            <person name="Kemen E."/>
            <person name="Thines M."/>
            <person name="Ah-Fong A."/>
            <person name="Anderson R."/>
            <person name="Badejoko W."/>
            <person name="Bittner-Eddy P."/>
            <person name="Boore J.L."/>
            <person name="Chibucos M.C."/>
            <person name="Coates M."/>
            <person name="Dehal P."/>
            <person name="Delehaunty K."/>
            <person name="Dong S."/>
            <person name="Downton P."/>
            <person name="Dumas B."/>
            <person name="Fabro G."/>
            <person name="Fronick C."/>
            <person name="Fuerstenberg S.I."/>
            <person name="Fulton L."/>
            <person name="Gaulin E."/>
            <person name="Govers F."/>
            <person name="Hughes L."/>
            <person name="Humphray S."/>
            <person name="Jiang R.H."/>
            <person name="Judelson H."/>
            <person name="Kamoun S."/>
            <person name="Kyung K."/>
            <person name="Meijer H."/>
            <person name="Minx P."/>
            <person name="Morris P."/>
            <person name="Nelson J."/>
            <person name="Phuntumart V."/>
            <person name="Qutob D."/>
            <person name="Rehmany A."/>
            <person name="Rougon-Cardoso A."/>
            <person name="Ryden P."/>
            <person name="Torto-Alalibo T."/>
            <person name="Studholme D."/>
            <person name="Wang Y."/>
            <person name="Win J."/>
            <person name="Wood J."/>
            <person name="Clifton S.W."/>
            <person name="Rogers J."/>
            <person name="Van den Ackerveken G."/>
            <person name="Jones J.D."/>
            <person name="McDowell J.M."/>
            <person name="Beynon J."/>
            <person name="Tyler B.M."/>
        </authorList>
    </citation>
    <scope>NUCLEOTIDE SEQUENCE [LARGE SCALE GENOMIC DNA]</scope>
    <source>
        <strain evidence="2">Emoy2</strain>
    </source>
</reference>